<evidence type="ECO:0000313" key="2">
    <source>
        <dbReference type="EMBL" id="MBL3689169.1"/>
    </source>
</evidence>
<protein>
    <submittedName>
        <fullName evidence="2">Uncharacterized protein</fullName>
    </submittedName>
</protein>
<dbReference type="EMBL" id="QYAD01000001">
    <property type="protein sequence ID" value="MBL3689169.1"/>
    <property type="molecule type" value="Genomic_DNA"/>
</dbReference>
<keyword evidence="3" id="KW-1185">Reference proteome</keyword>
<keyword evidence="1" id="KW-0472">Membrane</keyword>
<name>A0ABS1SMF2_9MICO</name>
<keyword evidence="1" id="KW-0812">Transmembrane</keyword>
<keyword evidence="1" id="KW-1133">Transmembrane helix</keyword>
<evidence type="ECO:0000256" key="1">
    <source>
        <dbReference type="SAM" id="Phobius"/>
    </source>
</evidence>
<sequence length="90" mass="9224">MNESVMNRPITARGGIRIVAYLGALALIAGGAAVFSGQINAIRDAGGSTLDMYPAELLLGALGLLLIGCGITLTSAAIIAELVLLRRSDR</sequence>
<reference evidence="2 3" key="1">
    <citation type="submission" date="2018-09" db="EMBL/GenBank/DDBJ databases">
        <title>Comparative genomics of Leucobacter spp.</title>
        <authorList>
            <person name="Reis A.C."/>
            <person name="Kolvenbach B.A."/>
            <person name="Corvini P.F.X."/>
            <person name="Nunes O.C."/>
        </authorList>
    </citation>
    <scope>NUCLEOTIDE SEQUENCE [LARGE SCALE GENOMIC DNA]</scope>
    <source>
        <strain evidence="2 3">L-1</strain>
    </source>
</reference>
<evidence type="ECO:0000313" key="3">
    <source>
        <dbReference type="Proteomes" id="UP001646141"/>
    </source>
</evidence>
<gene>
    <name evidence="2" type="ORF">D3226_04230</name>
</gene>
<organism evidence="2 3">
    <name type="scientific">Leucobacter chromiireducens subsp. chromiireducens</name>
    <dbReference type="NCBI Taxonomy" id="660067"/>
    <lineage>
        <taxon>Bacteria</taxon>
        <taxon>Bacillati</taxon>
        <taxon>Actinomycetota</taxon>
        <taxon>Actinomycetes</taxon>
        <taxon>Micrococcales</taxon>
        <taxon>Microbacteriaceae</taxon>
        <taxon>Leucobacter</taxon>
    </lineage>
</organism>
<accession>A0ABS1SMF2</accession>
<dbReference type="Proteomes" id="UP001646141">
    <property type="component" value="Unassembled WGS sequence"/>
</dbReference>
<comment type="caution">
    <text evidence="2">The sequence shown here is derived from an EMBL/GenBank/DDBJ whole genome shotgun (WGS) entry which is preliminary data.</text>
</comment>
<feature type="transmembrane region" description="Helical" evidence="1">
    <location>
        <begin position="57"/>
        <end position="85"/>
    </location>
</feature>
<proteinExistence type="predicted"/>